<gene>
    <name evidence="1" type="ORF">KIKIMORA_04880</name>
</gene>
<proteinExistence type="predicted"/>
<evidence type="ECO:0000313" key="2">
    <source>
        <dbReference type="Proteomes" id="UP001056576"/>
    </source>
</evidence>
<name>A0A9E7MTY0_9CAUD</name>
<organism evidence="1 2">
    <name type="scientific">Brevundimonas phage vB_BpoS-Kikimora</name>
    <dbReference type="NCBI Taxonomy" id="2948601"/>
    <lineage>
        <taxon>Viruses</taxon>
        <taxon>Duplodnaviria</taxon>
        <taxon>Heunggongvirae</taxon>
        <taxon>Uroviricota</taxon>
        <taxon>Caudoviricetes</taxon>
        <taxon>Jeanschmidtviridae</taxon>
        <taxon>Kikimoravirus</taxon>
        <taxon>Kikimoravirus kikimora</taxon>
    </lineage>
</organism>
<sequence>MNTHRVTVYFTARVAVEVTAASHEEAIAKATAQFDGAAALAARAAEDAEEITGYLVDEAGDEDFANSRSYGPNGVEGDPKAAALAVVASEEGAMWDIGAMLANLEGVSNIEGEDRPNFLSVAELVRVGESMMDMCEAVDQGLIPVKAYAVMTGMRINLANDEYANRLDTPDAEVETAAQLFYDDLAVVTGIGLTPDRKALEIEFGSVTVAVPQDHTFYAALSH</sequence>
<keyword evidence="2" id="KW-1185">Reference proteome</keyword>
<accession>A0A9E7MTY0</accession>
<protein>
    <submittedName>
        <fullName evidence="1">Uncharacterized protein</fullName>
    </submittedName>
</protein>
<dbReference type="EMBL" id="ON529857">
    <property type="protein sequence ID" value="USN15606.1"/>
    <property type="molecule type" value="Genomic_DNA"/>
</dbReference>
<evidence type="ECO:0000313" key="1">
    <source>
        <dbReference type="EMBL" id="USN15606.1"/>
    </source>
</evidence>
<reference evidence="1 2" key="1">
    <citation type="submission" date="2022-05" db="EMBL/GenBank/DDBJ databases">
        <authorList>
            <person name="Friedrich I."/>
            <person name="Poehlein A."/>
            <person name="Schneider D."/>
            <person name="Hertel R."/>
            <person name="Daniel R."/>
        </authorList>
    </citation>
    <scope>NUCLEOTIDE SEQUENCE [LARGE SCALE GENOMIC DNA]</scope>
</reference>
<dbReference type="Proteomes" id="UP001056576">
    <property type="component" value="Segment"/>
</dbReference>